<dbReference type="PANTHER" id="PTHR18934">
    <property type="entry name" value="ATP-DEPENDENT RNA HELICASE"/>
    <property type="match status" value="1"/>
</dbReference>
<dbReference type="Gene3D" id="3.90.228.10">
    <property type="match status" value="1"/>
</dbReference>
<organism evidence="13 14">
    <name type="scientific">Carpediemonas membranifera</name>
    <dbReference type="NCBI Taxonomy" id="201153"/>
    <lineage>
        <taxon>Eukaryota</taxon>
        <taxon>Metamonada</taxon>
        <taxon>Carpediemonas-like organisms</taxon>
        <taxon>Carpediemonas</taxon>
    </lineage>
</organism>
<keyword evidence="6" id="KW-0862">Zinc</keyword>
<evidence type="ECO:0000259" key="9">
    <source>
        <dbReference type="PROSITE" id="PS50089"/>
    </source>
</evidence>
<dbReference type="InterPro" id="IPR001841">
    <property type="entry name" value="Znf_RING"/>
</dbReference>
<dbReference type="PROSITE" id="PS50918">
    <property type="entry name" value="WWE"/>
    <property type="match status" value="2"/>
</dbReference>
<keyword evidence="1" id="KW-0479">Metal-binding</keyword>
<evidence type="ECO:0000259" key="10">
    <source>
        <dbReference type="PROSITE" id="PS50918"/>
    </source>
</evidence>
<feature type="domain" description="RING-type" evidence="9">
    <location>
        <begin position="1247"/>
        <end position="1288"/>
    </location>
</feature>
<dbReference type="SMART" id="SM00678">
    <property type="entry name" value="WWE"/>
    <property type="match status" value="1"/>
</dbReference>
<evidence type="ECO:0000313" key="14">
    <source>
        <dbReference type="Proteomes" id="UP000717585"/>
    </source>
</evidence>
<dbReference type="InterPro" id="IPR001650">
    <property type="entry name" value="Helicase_C-like"/>
</dbReference>
<dbReference type="Proteomes" id="UP000717585">
    <property type="component" value="Unassembled WGS sequence"/>
</dbReference>
<dbReference type="GO" id="GO:0034458">
    <property type="term" value="F:3'-5' RNA helicase activity"/>
    <property type="evidence" value="ECO:0007669"/>
    <property type="project" value="TreeGrafter"/>
</dbReference>
<dbReference type="Pfam" id="PF02825">
    <property type="entry name" value="WWE"/>
    <property type="match status" value="2"/>
</dbReference>
<dbReference type="PROSITE" id="PS00518">
    <property type="entry name" value="ZF_RING_1"/>
    <property type="match status" value="1"/>
</dbReference>
<dbReference type="GO" id="GO:0016887">
    <property type="term" value="F:ATP hydrolysis activity"/>
    <property type="evidence" value="ECO:0007669"/>
    <property type="project" value="InterPro"/>
</dbReference>
<keyword evidence="2" id="KW-0547">Nucleotide-binding</keyword>
<dbReference type="Gene3D" id="3.30.720.50">
    <property type="match status" value="2"/>
</dbReference>
<dbReference type="Gene3D" id="3.40.50.300">
    <property type="entry name" value="P-loop containing nucleotide triphosphate hydrolases"/>
    <property type="match status" value="2"/>
</dbReference>
<evidence type="ECO:0000256" key="5">
    <source>
        <dbReference type="ARBA" id="ARBA00022806"/>
    </source>
</evidence>
<dbReference type="Pfam" id="PF00271">
    <property type="entry name" value="Helicase_C"/>
    <property type="match status" value="1"/>
</dbReference>
<dbReference type="InterPro" id="IPR017907">
    <property type="entry name" value="Znf_RING_CS"/>
</dbReference>
<dbReference type="OrthoDB" id="9989552at2759"/>
<dbReference type="InterPro" id="IPR002464">
    <property type="entry name" value="DNA/RNA_helicase_DEAH_CS"/>
</dbReference>
<evidence type="ECO:0000259" key="11">
    <source>
        <dbReference type="PROSITE" id="PS51192"/>
    </source>
</evidence>
<dbReference type="PROSITE" id="PS51194">
    <property type="entry name" value="HELICASE_CTER"/>
    <property type="match status" value="1"/>
</dbReference>
<reference evidence="13" key="1">
    <citation type="submission" date="2021-05" db="EMBL/GenBank/DDBJ databases">
        <title>A free-living protist that lacks canonical eukaryotic 1 DNA replication and segregation systems.</title>
        <authorList>
            <person name="Salas-Leiva D.E."/>
            <person name="Tromer E.C."/>
            <person name="Curtis B.A."/>
            <person name="Jerlstrom-Hultqvist J."/>
            <person name="Kolisko M."/>
            <person name="Yi Z."/>
            <person name="Salas-Leiva J.S."/>
            <person name="Gallot-Lavallee L."/>
            <person name="Kops G.J.P.L."/>
            <person name="Archibald J.M."/>
            <person name="Simpson A.G.B."/>
            <person name="Roger A.J."/>
        </authorList>
    </citation>
    <scope>NUCLEOTIDE SEQUENCE</scope>
    <source>
        <strain evidence="13">BICM</strain>
    </source>
</reference>
<name>A0A8J6AXB5_9EUKA</name>
<dbReference type="PROSITE" id="PS50089">
    <property type="entry name" value="ZF_RING_2"/>
    <property type="match status" value="1"/>
</dbReference>
<dbReference type="SUPFAM" id="SSF56399">
    <property type="entry name" value="ADP-ribosylation"/>
    <property type="match status" value="1"/>
</dbReference>
<dbReference type="Pfam" id="PF13401">
    <property type="entry name" value="AAA_22"/>
    <property type="match status" value="1"/>
</dbReference>
<dbReference type="EMBL" id="JAHDYR010000005">
    <property type="protein sequence ID" value="KAG9396463.1"/>
    <property type="molecule type" value="Genomic_DNA"/>
</dbReference>
<feature type="domain" description="Helicase C-terminal" evidence="12">
    <location>
        <begin position="248"/>
        <end position="419"/>
    </location>
</feature>
<evidence type="ECO:0000256" key="2">
    <source>
        <dbReference type="ARBA" id="ARBA00022741"/>
    </source>
</evidence>
<dbReference type="CDD" id="cd18791">
    <property type="entry name" value="SF2_C_RHA"/>
    <property type="match status" value="1"/>
</dbReference>
<evidence type="ECO:0000259" key="12">
    <source>
        <dbReference type="PROSITE" id="PS51194"/>
    </source>
</evidence>
<sequence>MVWLLAQEPEPCCEPTTPARTPARHRKTKIDRPKAHVWNELPILSHRERLIAEIIEKRLIVLVAETGSGKSTQTPQYLAECRKFPGLVACTQPRQFAATSLAERVAVEYEGPQSQPGRAVGYETSARTKRGREMVYLTDECLLRRATADPLLSDISVLVIDEAHERSLNTDIVLGIAKQILEKRQDFWVVIASATIDPTRFFEFFGVDQTHLFQVGGRTYPVTTEHRFDGAKELRQFMRVDPRDVAAVVTQSFEDSDIPFGHALVFMTGQADVTKTCKAIAAATDDSVTVLPLYGSLPPAEQNKVMLFDSDPDRAPGDRMCVVATNMAETSLTISGVTLVVDTGLAKEARFDPQARCTVLETVFISRSSADQRSGRAGRVRPGVCVRMYPPEAISRQSIEPEILRSSLDLVCLRLTSLAQSPLSFPFMDRPTDENLAAAINTITGFELIKITDDEVRITKKGRLFLDLPTEPRFSEVLFQAVESNILGLAADVISLFATGRSIFFVAPEDADTAIKIQRQAQRYKDDAHHLRSVLVGYEKCETKAARAWHAKVNNLNNKTMEMVSGIKKTILEALSRAKWLQPQDTSPKDVLAFSALGHMLASCFPESVCQRMGSDSRVLATGRHGLVSDSSVVSSPFFIALNVTVIGDSRAFFSATSELVTRGMPHSVSTLLEERAFVPAFEADGLSFTGYSHAILDALGMPRKFSGSDPTSLLNPPVSLNLVLRPMFQGSRCVVYSHPSVEETVQDIVQAAVDMRRTELLEGQTPITYQGAQLLFKAGGELVAAAPAPTSIRVSLIEIRESGSDLQIDSVEDLESLLTELLGGEAAFKAAVKECWINQTQTTASVVPQSADDEVKIKEIFATISETASIDRSSITTAEVPFSGLEILVNVRARFPDVTIKRFIANVYAFNLPANLDPTLLRQTIGPMATAATMKPHRKSALVSNATVRLRIPLDSSPESLLALNEKINSAITTKYGSVEGFGYPSGAKPVQASFIVQFKSTTELKAALQSGVMPGATINAVYHCRHPELVDHSLVAVNVTSRFPTAKVKVISPGPAKPGMTQRKEYFSIAGTDLVEASKALKAIKQVDAPVRLQLNAPHTIFFAKKHLVNYSNRQKLQNKCQVSIDVHERTFRNSTDVRSVSVHVYGSSAGKSAFVSEMRRLTDQATACVAFFPLSRRISPRTQYFIRSKAKRRFERCYINFKNDVVHGSLDTGVYTGSECGQAKLMEFFAEEILGDAQGEDHTCCGCDNFANKTLFCCGHRICTSCITCQVEDPRSTLVSCPQCRMPLSIADIRQAFPDTASGEQALVVVARRRATFIKTSSIVCCPHCDAFQRREPHFCTCTNCCDGFCASCGSTDMGHAGLSCDEFKRVSQMAGDFIATVFDQCRSYAYDKWPCDLAKISQVTLNPGLALGCPSMQRFASFIAEREIQLNPANLQLAWHGTDINALAPICNDGFDPARRSGQVHGPGTYTGWTPNVSLGYNKNMNDVRKRGSMILCALIKEGITNISEGFCYVSNDDIAWRTMSVLPVCLVSWGDFTPPPFVPPPSPPKQVSLKPMPPLMVAAPVANFPVRWAWNNDGGAEDFALYDETVSAEIEAHYQAFTAGICQPVYIAKAITRLRDDMKQDYSVDVGRSSQTNLKTRFTRKIRRQHVHVSLEDENGSIFIWQFKTDDGIWTPYDSTIQGTLQHAIRSYVNNGPGIVALSFPGRPEQYHVNFAAGTQRNADTGTSRLVRRHEVSAFDSTVAEIFPMGAVGPAITDEQLVRASRQVAVVMATFGNVSYSDVRIHRGTTTAAALELSLSGIPANLSAVTLAYAAVELASLGVTVTTTESLDNLHRLLTPMTAADSAVEVNQRVDLQVQVARVLLHRVPGLTIYGGSVRDWVIRGEAPNDIDCKIPDDTNIESISAELTRLPQVTFAQYLQPGSKPSHQILLQTVFGQVDIDFVTDTIAKQLATRPPFVEADVSNFAVSVERNLHPKVAAIRGKPFDMEEAMEHALNKQFVFYMSYDASASYYCRRLLKYVNKGWECLSPVPQEAKDRHDSLKDICGRPEYNVDWAV</sequence>
<dbReference type="GO" id="GO:0005524">
    <property type="term" value="F:ATP binding"/>
    <property type="evidence" value="ECO:0007669"/>
    <property type="project" value="UniProtKB-KW"/>
</dbReference>
<dbReference type="GO" id="GO:0003723">
    <property type="term" value="F:RNA binding"/>
    <property type="evidence" value="ECO:0007669"/>
    <property type="project" value="TreeGrafter"/>
</dbReference>
<dbReference type="PROSITE" id="PS00690">
    <property type="entry name" value="DEAH_ATP_HELICASE"/>
    <property type="match status" value="1"/>
</dbReference>
<dbReference type="GO" id="GO:0008270">
    <property type="term" value="F:zinc ion binding"/>
    <property type="evidence" value="ECO:0007669"/>
    <property type="project" value="UniProtKB-KW"/>
</dbReference>
<keyword evidence="14" id="KW-1185">Reference proteome</keyword>
<dbReference type="InterPro" id="IPR018123">
    <property type="entry name" value="WWE-dom_subgr"/>
</dbReference>
<dbReference type="InterPro" id="IPR037197">
    <property type="entry name" value="WWE_dom_sf"/>
</dbReference>
<keyword evidence="3 8" id="KW-0863">Zinc-finger</keyword>
<dbReference type="SMART" id="SM00487">
    <property type="entry name" value="DEXDc"/>
    <property type="match status" value="1"/>
</dbReference>
<proteinExistence type="predicted"/>
<accession>A0A8J6AXB5</accession>
<dbReference type="InterPro" id="IPR049945">
    <property type="entry name" value="AAA_22"/>
</dbReference>
<dbReference type="SUPFAM" id="SSF52540">
    <property type="entry name" value="P-loop containing nucleoside triphosphate hydrolases"/>
    <property type="match status" value="1"/>
</dbReference>
<dbReference type="InterPro" id="IPR027417">
    <property type="entry name" value="P-loop_NTPase"/>
</dbReference>
<evidence type="ECO:0000256" key="8">
    <source>
        <dbReference type="PROSITE-ProRule" id="PRU00175"/>
    </source>
</evidence>
<feature type="domain" description="WWE" evidence="10">
    <location>
        <begin position="1563"/>
        <end position="1653"/>
    </location>
</feature>
<dbReference type="PANTHER" id="PTHR18934:SF91">
    <property type="entry name" value="PRE-MRNA-SPLICING FACTOR ATP-DEPENDENT RNA HELICASE PRP16"/>
    <property type="match status" value="1"/>
</dbReference>
<evidence type="ECO:0000256" key="1">
    <source>
        <dbReference type="ARBA" id="ARBA00022723"/>
    </source>
</evidence>
<evidence type="ECO:0000256" key="4">
    <source>
        <dbReference type="ARBA" id="ARBA00022801"/>
    </source>
</evidence>
<evidence type="ECO:0000256" key="3">
    <source>
        <dbReference type="ARBA" id="ARBA00022771"/>
    </source>
</evidence>
<dbReference type="PROSITE" id="PS51192">
    <property type="entry name" value="HELICASE_ATP_BIND_1"/>
    <property type="match status" value="1"/>
</dbReference>
<dbReference type="InterPro" id="IPR014001">
    <property type="entry name" value="Helicase_ATP-bd"/>
</dbReference>
<dbReference type="CDD" id="cd17917">
    <property type="entry name" value="DEXHc_RHA-like"/>
    <property type="match status" value="1"/>
</dbReference>
<evidence type="ECO:0000256" key="7">
    <source>
        <dbReference type="ARBA" id="ARBA00022840"/>
    </source>
</evidence>
<keyword evidence="5 13" id="KW-0347">Helicase</keyword>
<dbReference type="SUPFAM" id="SSF117839">
    <property type="entry name" value="WWE domain"/>
    <property type="match status" value="2"/>
</dbReference>
<comment type="caution">
    <text evidence="13">The sequence shown here is derived from an EMBL/GenBank/DDBJ whole genome shotgun (WGS) entry which is preliminary data.</text>
</comment>
<keyword evidence="4" id="KW-0378">Hydrolase</keyword>
<dbReference type="InterPro" id="IPR042035">
    <property type="entry name" value="DEAH_win-hel_dom"/>
</dbReference>
<dbReference type="SMART" id="SM00490">
    <property type="entry name" value="HELICc"/>
    <property type="match status" value="1"/>
</dbReference>
<evidence type="ECO:0000256" key="6">
    <source>
        <dbReference type="ARBA" id="ARBA00022833"/>
    </source>
</evidence>
<evidence type="ECO:0000313" key="13">
    <source>
        <dbReference type="EMBL" id="KAG9396463.1"/>
    </source>
</evidence>
<gene>
    <name evidence="13" type="ORF">J8273_1443</name>
</gene>
<feature type="domain" description="WWE" evidence="10">
    <location>
        <begin position="1655"/>
        <end position="1738"/>
    </location>
</feature>
<feature type="domain" description="Helicase ATP-binding" evidence="11">
    <location>
        <begin position="51"/>
        <end position="214"/>
    </location>
</feature>
<dbReference type="InterPro" id="IPR004170">
    <property type="entry name" value="WWE_dom"/>
</dbReference>
<keyword evidence="7" id="KW-0067">ATP-binding</keyword>
<protein>
    <submittedName>
        <fullName evidence="13">Pre-mRNA splicing factor RNA helicase</fullName>
    </submittedName>
</protein>
<dbReference type="Gene3D" id="1.10.10.2130">
    <property type="entry name" value="DEAH helicase family, winged-helix domain"/>
    <property type="match status" value="1"/>
</dbReference>